<gene>
    <name evidence="3" type="ORF">G3I74_02930</name>
</gene>
<accession>A0A845US67</accession>
<organism evidence="3 4">
    <name type="scientific">Wenzhouxiangella limi</name>
    <dbReference type="NCBI Taxonomy" id="2707351"/>
    <lineage>
        <taxon>Bacteria</taxon>
        <taxon>Pseudomonadati</taxon>
        <taxon>Pseudomonadota</taxon>
        <taxon>Gammaproteobacteria</taxon>
        <taxon>Chromatiales</taxon>
        <taxon>Wenzhouxiangellaceae</taxon>
        <taxon>Wenzhouxiangella</taxon>
    </lineage>
</organism>
<dbReference type="Pfam" id="PF12804">
    <property type="entry name" value="NTP_transf_3"/>
    <property type="match status" value="1"/>
</dbReference>
<sequence>MDRIVLAGDRRTDDPLAVAAGVAGKALVPIAGRAMLTRVVATLTNWRTKGRLIVVAPDSARYRQAAREGAAGAGAELVWVEPAASLAGSVRQALATSRSRRCLLLTADHVLMDTAWLEHLLGACPIGTADLAVGLTDWHEVMARFPGSRRTRYRFSNGSSCGTNLFLVNNRAGVERILDQWQQVEQQRKKPWRIVSMLGWRNLSRYLAGRLSVEGAFSALSARLGAEVRPVHVPDPLAAVDVDSAADLALVEQVLAEKARSQC</sequence>
<dbReference type="Gene3D" id="3.90.550.10">
    <property type="entry name" value="Spore Coat Polysaccharide Biosynthesis Protein SpsA, Chain A"/>
    <property type="match status" value="1"/>
</dbReference>
<dbReference type="InterPro" id="IPR029044">
    <property type="entry name" value="Nucleotide-diphossugar_trans"/>
</dbReference>
<evidence type="ECO:0000313" key="4">
    <source>
        <dbReference type="Proteomes" id="UP000484885"/>
    </source>
</evidence>
<dbReference type="AlphaFoldDB" id="A0A845US67"/>
<evidence type="ECO:0000259" key="2">
    <source>
        <dbReference type="Pfam" id="PF12804"/>
    </source>
</evidence>
<proteinExistence type="predicted"/>
<dbReference type="SUPFAM" id="SSF53448">
    <property type="entry name" value="Nucleotide-diphospho-sugar transferases"/>
    <property type="match status" value="1"/>
</dbReference>
<name>A0A845US67_9GAMM</name>
<dbReference type="GO" id="GO:0016779">
    <property type="term" value="F:nucleotidyltransferase activity"/>
    <property type="evidence" value="ECO:0007669"/>
    <property type="project" value="UniProtKB-ARBA"/>
</dbReference>
<keyword evidence="3" id="KW-0808">Transferase</keyword>
<evidence type="ECO:0000256" key="1">
    <source>
        <dbReference type="ARBA" id="ARBA00022842"/>
    </source>
</evidence>
<protein>
    <submittedName>
        <fullName evidence="3">NTP transferase domain-containing protein</fullName>
    </submittedName>
</protein>
<evidence type="ECO:0000313" key="3">
    <source>
        <dbReference type="EMBL" id="NDY94683.1"/>
    </source>
</evidence>
<dbReference type="InterPro" id="IPR025877">
    <property type="entry name" value="MobA-like_NTP_Trfase"/>
</dbReference>
<dbReference type="EMBL" id="JAAGSC010000031">
    <property type="protein sequence ID" value="NDY94683.1"/>
    <property type="molecule type" value="Genomic_DNA"/>
</dbReference>
<dbReference type="RefSeq" id="WP_164210076.1">
    <property type="nucleotide sequence ID" value="NZ_JAAGSC010000031.1"/>
</dbReference>
<feature type="domain" description="MobA-like NTP transferase" evidence="2">
    <location>
        <begin position="24"/>
        <end position="134"/>
    </location>
</feature>
<dbReference type="Proteomes" id="UP000484885">
    <property type="component" value="Unassembled WGS sequence"/>
</dbReference>
<keyword evidence="1" id="KW-0460">Magnesium</keyword>
<comment type="caution">
    <text evidence="3">The sequence shown here is derived from an EMBL/GenBank/DDBJ whole genome shotgun (WGS) entry which is preliminary data.</text>
</comment>
<keyword evidence="4" id="KW-1185">Reference proteome</keyword>
<reference evidence="3 4" key="1">
    <citation type="submission" date="2020-02" db="EMBL/GenBank/DDBJ databases">
        <authorList>
            <person name="Zhang X.-Y."/>
        </authorList>
    </citation>
    <scope>NUCLEOTIDE SEQUENCE [LARGE SCALE GENOMIC DNA]</scope>
    <source>
        <strain evidence="3 4">C33</strain>
    </source>
</reference>